<accession>A0ABC7ZI56</accession>
<feature type="region of interest" description="Disordered" evidence="1">
    <location>
        <begin position="1"/>
        <end position="29"/>
    </location>
</feature>
<evidence type="ECO:0000313" key="2">
    <source>
        <dbReference type="EMBL" id="AFQ03870.1"/>
    </source>
</evidence>
<evidence type="ECO:0000256" key="1">
    <source>
        <dbReference type="SAM" id="MobiDB-lite"/>
    </source>
</evidence>
<proteinExistence type="predicted"/>
<protein>
    <submittedName>
        <fullName evidence="2">MgPa adhesin</fullName>
    </submittedName>
</protein>
<gene>
    <name evidence="2" type="ORF">CM1_00390</name>
</gene>
<evidence type="ECO:0000313" key="3">
    <source>
        <dbReference type="Proteomes" id="UP000005254"/>
    </source>
</evidence>
<reference evidence="2 3" key="1">
    <citation type="journal article" date="2012" name="J. Bacteriol.">
        <title>Draft Genome Sequences of Four Axenic Mycoplasma genitalium Strains Isolated from Denmark, Japan, and Australia.</title>
        <authorList>
            <person name="McGowin C.L."/>
            <person name="Ma L."/>
            <person name="Jensen J.S."/>
            <person name="Mancuso M.M."/>
            <person name="Hamasuna R."/>
            <person name="Adegboye D."/>
            <person name="Martin D.H."/>
        </authorList>
    </citation>
    <scope>NUCLEOTIDE SEQUENCE [LARGE SCALE GENOMIC DNA]</scope>
    <source>
        <strain evidence="2 3">M6320</strain>
    </source>
</reference>
<sequence length="42" mass="4728">MEDINDQFNKDSEQQWNETEKPGGNLPGFGEVNGGFYPVLLI</sequence>
<dbReference type="Proteomes" id="UP000005254">
    <property type="component" value="Chromosome"/>
</dbReference>
<organism evidence="2 3">
    <name type="scientific">Mycoplasmoides genitalium M6320</name>
    <dbReference type="NCBI Taxonomy" id="662945"/>
    <lineage>
        <taxon>Bacteria</taxon>
        <taxon>Bacillati</taxon>
        <taxon>Mycoplasmatota</taxon>
        <taxon>Mycoplasmoidales</taxon>
        <taxon>Mycoplasmoidaceae</taxon>
        <taxon>Mycoplasmoides</taxon>
    </lineage>
</organism>
<dbReference type="KEGG" id="mgx:CM1_00390"/>
<name>A0ABC7ZI56_MYCGT</name>
<dbReference type="AlphaFoldDB" id="A0ABC7ZI56"/>
<feature type="compositionally biased region" description="Basic and acidic residues" evidence="1">
    <location>
        <begin position="8"/>
        <end position="21"/>
    </location>
</feature>
<dbReference type="EMBL" id="CP003772">
    <property type="protein sequence ID" value="AFQ03870.1"/>
    <property type="molecule type" value="Genomic_DNA"/>
</dbReference>